<feature type="domain" description="Saccharopine dehydrogenase-like C-terminal" evidence="2">
    <location>
        <begin position="149"/>
        <end position="393"/>
    </location>
</feature>
<dbReference type="EC" id="1.5.1.43" evidence="3"/>
<dbReference type="NCBIfam" id="NF043000">
    <property type="entry name" value="carsnrspmd_synth"/>
    <property type="match status" value="1"/>
</dbReference>
<dbReference type="InterPro" id="IPR036291">
    <property type="entry name" value="NAD(P)-bd_dom_sf"/>
</dbReference>
<dbReference type="Pfam" id="PF03435">
    <property type="entry name" value="Sacchrp_dh_NADP"/>
    <property type="match status" value="1"/>
</dbReference>
<dbReference type="Pfam" id="PF16653">
    <property type="entry name" value="Sacchrp_dh_C"/>
    <property type="match status" value="1"/>
</dbReference>
<evidence type="ECO:0000313" key="3">
    <source>
        <dbReference type="EMBL" id="WPC72332.1"/>
    </source>
</evidence>
<dbReference type="EMBL" id="CP138203">
    <property type="protein sequence ID" value="WPC72332.1"/>
    <property type="molecule type" value="Genomic_DNA"/>
</dbReference>
<dbReference type="InterPro" id="IPR050050">
    <property type="entry name" value="CANSDH"/>
</dbReference>
<dbReference type="Proteomes" id="UP001304071">
    <property type="component" value="Chromosome 1"/>
</dbReference>
<name>A0ABZ0Q826_9VIBR</name>
<dbReference type="Gene3D" id="3.30.360.10">
    <property type="entry name" value="Dihydrodipicolinate Reductase, domain 2"/>
    <property type="match status" value="1"/>
</dbReference>
<dbReference type="PANTHER" id="PTHR43796">
    <property type="entry name" value="CARBOXYNORSPERMIDINE SYNTHASE"/>
    <property type="match status" value="1"/>
</dbReference>
<dbReference type="InterPro" id="IPR005097">
    <property type="entry name" value="Sacchrp_dh_NADP-bd"/>
</dbReference>
<dbReference type="InterPro" id="IPR032095">
    <property type="entry name" value="Sacchrp_dh-like_C"/>
</dbReference>
<keyword evidence="3" id="KW-0560">Oxidoreductase</keyword>
<gene>
    <name evidence="3" type="ORF">R8Z52_09290</name>
</gene>
<dbReference type="PANTHER" id="PTHR43796:SF2">
    <property type="entry name" value="CARBOXYNORSPERMIDINE SYNTHASE"/>
    <property type="match status" value="1"/>
</dbReference>
<feature type="domain" description="Saccharopine dehydrogenase NADP binding" evidence="1">
    <location>
        <begin position="3"/>
        <end position="144"/>
    </location>
</feature>
<dbReference type="GO" id="GO:0102143">
    <property type="term" value="F:carboxynorspermidine dehydrogenase activity"/>
    <property type="evidence" value="ECO:0007669"/>
    <property type="project" value="UniProtKB-EC"/>
</dbReference>
<proteinExistence type="predicted"/>
<reference evidence="3 4" key="1">
    <citation type="submission" date="2023-11" db="EMBL/GenBank/DDBJ databases">
        <title>Plant-associative lifestyle of Vibrio porteresiae and its evolutionary dynamics.</title>
        <authorList>
            <person name="Rameshkumar N."/>
            <person name="Kirti K."/>
        </authorList>
    </citation>
    <scope>NUCLEOTIDE SEQUENCE [LARGE SCALE GENOMIC DNA]</scope>
    <source>
        <strain evidence="3 4">MSSRF30</strain>
    </source>
</reference>
<accession>A0ABZ0Q826</accession>
<organism evidence="3 4">
    <name type="scientific">Vibrio porteresiae DSM 19223</name>
    <dbReference type="NCBI Taxonomy" id="1123496"/>
    <lineage>
        <taxon>Bacteria</taxon>
        <taxon>Pseudomonadati</taxon>
        <taxon>Pseudomonadota</taxon>
        <taxon>Gammaproteobacteria</taxon>
        <taxon>Vibrionales</taxon>
        <taxon>Vibrionaceae</taxon>
        <taxon>Vibrio</taxon>
    </lineage>
</organism>
<dbReference type="Gene3D" id="3.40.50.720">
    <property type="entry name" value="NAD(P)-binding Rossmann-like Domain"/>
    <property type="match status" value="1"/>
</dbReference>
<sequence>MSILQIGAGGVGWVVAHKAAQNNDVLGDITIASRHLGKCEKIIESIRSKNNLKDSTKKLEAKVIDADNVEALVALINDIKPDLVINAGPPWVNVTIMEACYQAKVSYLDTSVAVDLCSEGQQVPEAYDPQWAFREKYEAAGITGILGAGFDPGVVSVFAAYAAKHLFDEIESIDVMDINAGDHGKKFATNFDPETNLLEIQGDSFYWEDDKWQQVPCHTRMMEFDFPRCGNFKVYSMAHDEVRSLKEFIPAKRIEFWMGFGERYLNYFNCMRDIGLLSPEPVTLQDGTEVHPLQVLKALLPEPTSLAPGYKGLTCIGTWVQGKKNGEDRSVFIYNNADHQEAYRDVEHQAIAYTTGVPAITAALQYFRGEWANKGVFNMEQLNPEPFLDTMPSLGLNWEVLELAPCKPQIHILEK</sequence>
<evidence type="ECO:0000259" key="1">
    <source>
        <dbReference type="Pfam" id="PF03435"/>
    </source>
</evidence>
<keyword evidence="4" id="KW-1185">Reference proteome</keyword>
<evidence type="ECO:0000313" key="4">
    <source>
        <dbReference type="Proteomes" id="UP001304071"/>
    </source>
</evidence>
<dbReference type="RefSeq" id="WP_261895909.1">
    <property type="nucleotide sequence ID" value="NZ_AP024895.1"/>
</dbReference>
<protein>
    <submittedName>
        <fullName evidence="3">Carboxynorspermidine synthase</fullName>
        <ecNumber evidence="3">1.5.1.43</ecNumber>
    </submittedName>
</protein>
<dbReference type="SUPFAM" id="SSF51735">
    <property type="entry name" value="NAD(P)-binding Rossmann-fold domains"/>
    <property type="match status" value="1"/>
</dbReference>
<evidence type="ECO:0000259" key="2">
    <source>
        <dbReference type="Pfam" id="PF16653"/>
    </source>
</evidence>